<dbReference type="AlphaFoldDB" id="A0A6M3JEB9"/>
<name>A0A6M3JEB9_9ZZZZ</name>
<proteinExistence type="predicted"/>
<evidence type="ECO:0000313" key="1">
    <source>
        <dbReference type="EMBL" id="QJA67638.1"/>
    </source>
</evidence>
<dbReference type="EMBL" id="MT141574">
    <property type="protein sequence ID" value="QJA67638.1"/>
    <property type="molecule type" value="Genomic_DNA"/>
</dbReference>
<sequence length="42" mass="4942">MKTLETLEIMEMVESIVERWQEGEIDSEQALEEITTLTDKEL</sequence>
<accession>A0A6M3JEB9</accession>
<evidence type="ECO:0000313" key="2">
    <source>
        <dbReference type="EMBL" id="QJA84403.1"/>
    </source>
</evidence>
<gene>
    <name evidence="2" type="ORF">MM415A00192_0012</name>
    <name evidence="1" type="ORF">MM415B00178_0020</name>
</gene>
<dbReference type="EMBL" id="MT142529">
    <property type="protein sequence ID" value="QJA84403.1"/>
    <property type="molecule type" value="Genomic_DNA"/>
</dbReference>
<reference evidence="1" key="1">
    <citation type="submission" date="2020-03" db="EMBL/GenBank/DDBJ databases">
        <title>The deep terrestrial virosphere.</title>
        <authorList>
            <person name="Holmfeldt K."/>
            <person name="Nilsson E."/>
            <person name="Simone D."/>
            <person name="Lopez-Fernandez M."/>
            <person name="Wu X."/>
            <person name="de Brujin I."/>
            <person name="Lundin D."/>
            <person name="Andersson A."/>
            <person name="Bertilsson S."/>
            <person name="Dopson M."/>
        </authorList>
    </citation>
    <scope>NUCLEOTIDE SEQUENCE</scope>
    <source>
        <strain evidence="2">MM415A00192</strain>
        <strain evidence="1">MM415B00178</strain>
    </source>
</reference>
<organism evidence="1">
    <name type="scientific">viral metagenome</name>
    <dbReference type="NCBI Taxonomy" id="1070528"/>
    <lineage>
        <taxon>unclassified sequences</taxon>
        <taxon>metagenomes</taxon>
        <taxon>organismal metagenomes</taxon>
    </lineage>
</organism>
<protein>
    <submittedName>
        <fullName evidence="1">Uncharacterized protein</fullName>
    </submittedName>
</protein>